<dbReference type="Pfam" id="PF22322">
    <property type="entry name" value="DUF6973"/>
    <property type="match status" value="1"/>
</dbReference>
<accession>A0A964WX64</accession>
<protein>
    <recommendedName>
        <fullName evidence="1">DUF6973 domain-containing protein</fullName>
    </recommendedName>
</protein>
<dbReference type="AlphaFoldDB" id="A0A964WX64"/>
<dbReference type="EMBL" id="JAAABI010000002">
    <property type="protein sequence ID" value="NAY91537.1"/>
    <property type="molecule type" value="Genomic_DNA"/>
</dbReference>
<comment type="caution">
    <text evidence="2">The sequence shown here is derived from an EMBL/GenBank/DDBJ whole genome shotgun (WGS) entry which is preliminary data.</text>
</comment>
<name>A0A964WX64_9FLAO</name>
<evidence type="ECO:0000259" key="1">
    <source>
        <dbReference type="Pfam" id="PF22322"/>
    </source>
</evidence>
<reference evidence="2" key="1">
    <citation type="submission" date="2020-01" db="EMBL/GenBank/DDBJ databases">
        <title>Muricauda ochracea sp. nov., isolated from a tidal flat of Garorim bay in Korea.</title>
        <authorList>
            <person name="Kim D."/>
            <person name="Yoo Y."/>
            <person name="Kim J.-J."/>
        </authorList>
    </citation>
    <scope>NUCLEOTIDE SEQUENCE</scope>
    <source>
        <strain evidence="2">JGD-17</strain>
    </source>
</reference>
<organism evidence="2 3">
    <name type="scientific">Flagellimonas ochracea</name>
    <dbReference type="NCBI Taxonomy" id="2696472"/>
    <lineage>
        <taxon>Bacteria</taxon>
        <taxon>Pseudomonadati</taxon>
        <taxon>Bacteroidota</taxon>
        <taxon>Flavobacteriia</taxon>
        <taxon>Flavobacteriales</taxon>
        <taxon>Flavobacteriaceae</taxon>
        <taxon>Flagellimonas</taxon>
    </lineage>
</organism>
<evidence type="ECO:0000313" key="2">
    <source>
        <dbReference type="EMBL" id="NAY91537.1"/>
    </source>
</evidence>
<evidence type="ECO:0000313" key="3">
    <source>
        <dbReference type="Proteomes" id="UP000667650"/>
    </source>
</evidence>
<sequence>MDFHNNAVGRMVFEQNLTTSEDEVLKLLKEMTKDSIKIDENSDLSMYKDQLVHIIDR</sequence>
<proteinExistence type="predicted"/>
<dbReference type="Proteomes" id="UP000667650">
    <property type="component" value="Unassembled WGS sequence"/>
</dbReference>
<keyword evidence="3" id="KW-1185">Reference proteome</keyword>
<gene>
    <name evidence="2" type="ORF">GTQ34_06375</name>
</gene>
<feature type="domain" description="DUF6973" evidence="1">
    <location>
        <begin position="1"/>
        <end position="35"/>
    </location>
</feature>
<dbReference type="InterPro" id="IPR054246">
    <property type="entry name" value="DUF6973"/>
</dbReference>